<keyword evidence="1" id="KW-0175">Coiled coil</keyword>
<dbReference type="AlphaFoldDB" id="A0A0J9T7B0"/>
<feature type="compositionally biased region" description="Basic residues" evidence="2">
    <location>
        <begin position="827"/>
        <end position="838"/>
    </location>
</feature>
<feature type="compositionally biased region" description="Acidic residues" evidence="2">
    <location>
        <begin position="434"/>
        <end position="456"/>
    </location>
</feature>
<evidence type="ECO:0000256" key="2">
    <source>
        <dbReference type="SAM" id="MobiDB-lite"/>
    </source>
</evidence>
<proteinExistence type="predicted"/>
<feature type="compositionally biased region" description="Basic and acidic residues" evidence="2">
    <location>
        <begin position="144"/>
        <end position="185"/>
    </location>
</feature>
<feature type="compositionally biased region" description="Basic and acidic residues" evidence="2">
    <location>
        <begin position="299"/>
        <end position="317"/>
    </location>
</feature>
<evidence type="ECO:0000313" key="4">
    <source>
        <dbReference type="Proteomes" id="UP000053776"/>
    </source>
</evidence>
<dbReference type="Proteomes" id="UP000053776">
    <property type="component" value="Unassembled WGS sequence"/>
</dbReference>
<feature type="compositionally biased region" description="Basic and acidic residues" evidence="2">
    <location>
        <begin position="405"/>
        <end position="417"/>
    </location>
</feature>
<name>A0A0J9T7B0_PLAVI</name>
<dbReference type="OrthoDB" id="372457at2759"/>
<feature type="compositionally biased region" description="Acidic residues" evidence="2">
    <location>
        <begin position="606"/>
        <end position="619"/>
    </location>
</feature>
<feature type="compositionally biased region" description="Basic and acidic residues" evidence="2">
    <location>
        <begin position="332"/>
        <end position="341"/>
    </location>
</feature>
<feature type="region of interest" description="Disordered" evidence="2">
    <location>
        <begin position="405"/>
        <end position="492"/>
    </location>
</feature>
<feature type="region of interest" description="Disordered" evidence="2">
    <location>
        <begin position="815"/>
        <end position="838"/>
    </location>
</feature>
<feature type="compositionally biased region" description="Basic and acidic residues" evidence="2">
    <location>
        <begin position="470"/>
        <end position="484"/>
    </location>
</feature>
<gene>
    <name evidence="3" type="ORF">PVMG_05687</name>
</gene>
<feature type="coiled-coil region" evidence="1">
    <location>
        <begin position="19"/>
        <end position="82"/>
    </location>
</feature>
<accession>A0A0J9T7B0</accession>
<feature type="compositionally biased region" description="Low complexity" evidence="2">
    <location>
        <begin position="188"/>
        <end position="201"/>
    </location>
</feature>
<feature type="compositionally biased region" description="Basic and acidic residues" evidence="2">
    <location>
        <begin position="363"/>
        <end position="383"/>
    </location>
</feature>
<reference evidence="3 4" key="1">
    <citation type="submission" date="2011-08" db="EMBL/GenBank/DDBJ databases">
        <title>The Genome Sequence of Plasmodium vivax Mauritania I.</title>
        <authorList>
            <consortium name="The Broad Institute Genome Sequencing Platform"/>
            <consortium name="The Broad Institute Genome Sequencing Center for Infectious Disease"/>
            <person name="Neafsey D."/>
            <person name="Carlton J."/>
            <person name="Barnwell J."/>
            <person name="Collins W."/>
            <person name="Escalante A."/>
            <person name="Mullikin J."/>
            <person name="Saul A."/>
            <person name="Guigo R."/>
            <person name="Camara F."/>
            <person name="Young S.K."/>
            <person name="Zeng Q."/>
            <person name="Gargeya S."/>
            <person name="Fitzgerald M."/>
            <person name="Haas B."/>
            <person name="Abouelleil A."/>
            <person name="Alvarado L."/>
            <person name="Arachchi H.M."/>
            <person name="Berlin A."/>
            <person name="Brown A."/>
            <person name="Chapman S.B."/>
            <person name="Chen Z."/>
            <person name="Dunbar C."/>
            <person name="Freedman E."/>
            <person name="Gearin G."/>
            <person name="Gellesch M."/>
            <person name="Goldberg J."/>
            <person name="Griggs A."/>
            <person name="Gujja S."/>
            <person name="Heiman D."/>
            <person name="Howarth C."/>
            <person name="Larson L."/>
            <person name="Lui A."/>
            <person name="MacDonald P.J.P."/>
            <person name="Montmayeur A."/>
            <person name="Murphy C."/>
            <person name="Neiman D."/>
            <person name="Pearson M."/>
            <person name="Priest M."/>
            <person name="Roberts A."/>
            <person name="Saif S."/>
            <person name="Shea T."/>
            <person name="Shenoy N."/>
            <person name="Sisk P."/>
            <person name="Stolte C."/>
            <person name="Sykes S."/>
            <person name="Wortman J."/>
            <person name="Nusbaum C."/>
            <person name="Birren B."/>
        </authorList>
    </citation>
    <scope>NUCLEOTIDE SEQUENCE [LARGE SCALE GENOMIC DNA]</scope>
    <source>
        <strain evidence="3 4">Mauritania I</strain>
    </source>
</reference>
<feature type="region of interest" description="Disordered" evidence="2">
    <location>
        <begin position="144"/>
        <end position="228"/>
    </location>
</feature>
<feature type="compositionally biased region" description="Acidic residues" evidence="2">
    <location>
        <begin position="342"/>
        <end position="351"/>
    </location>
</feature>
<protein>
    <submittedName>
        <fullName evidence="3">Uncharacterized protein</fullName>
    </submittedName>
</protein>
<feature type="region of interest" description="Disordered" evidence="2">
    <location>
        <begin position="604"/>
        <end position="628"/>
    </location>
</feature>
<evidence type="ECO:0000256" key="1">
    <source>
        <dbReference type="SAM" id="Coils"/>
    </source>
</evidence>
<feature type="compositionally biased region" description="Basic and acidic residues" evidence="2">
    <location>
        <begin position="202"/>
        <end position="228"/>
    </location>
</feature>
<sequence length="838" mass="95136">MSLEFCSDEALQIKCSYLIEKYKKKLQKVKQLKRELKASIEKKRKEIYMDRYFLNKEKEHLYSELAKEKEKIEMEHLEKTKELYNSYFADIFLYEQEYYQCIYKVFKNLLLKKEEIDNKERRVLKLQEHAWMTLSDRNVRGEISKRVSKQVSEEASKRVSEEASKRVSEEASKQISEEVNVKENTRLNAHSNEYSNANANAADERTTRRPDGDPINHPQKTEHTQHDKHFDIDHLCDLNINEIYQSIILDQGELAHKFTNEGDEFSKSLMREIQAGITPPPFLGEKDEFGSEQCSSVSRRGESDQGEEGIEKRDTWKEQQFLEPSSHGKGGAHTEELRNPLEMEENSVDEEAIQKNVPPSRGEIGKTDWHAGEGREDDKRYVQDVRCRNGGVEWDDAIEDAHLNAHLGEAKKDPQRGDDEESTISKSGGTEQCEGVEEDGEEGEVGEVAEVEEYGDVDPGGSTHFADQTEEIKCLANEETRKGEEDDPFEYQPNGNAAYTTSEHLDSAVHMLGEEPGGRHRRSAIDVNALSDEAKEGLRNSDLFENREVGNTKKDNAELDQVIENNIDFNISSYFSGSYDDIADCEVLGRVDEGAVALHGDAADGAADEDDDAADDADAAADAASEPGCNMIQELDSSADPEMGDAQNVEICTVGDPPKQINPNRQFDLELYTNQTDEIKKEEDPSQGNNNPIAPFNEHINSFYNEYEHMRRFNEGNHKIQSSILNTLYSYHNEYSIPIEKMQTFENYVEEIGQLENYERIFSFINGGAEQQARADCDDDPDGTPHVMTKKTVDSKANSNLGLHTVKELINYVSASGKGDETDKGGFKKKKQKQKRRE</sequence>
<dbReference type="EMBL" id="KQ235096">
    <property type="protein sequence ID" value="KMZ90979.1"/>
    <property type="molecule type" value="Genomic_DNA"/>
</dbReference>
<organism evidence="3 4">
    <name type="scientific">Plasmodium vivax Mauritania I</name>
    <dbReference type="NCBI Taxonomy" id="1035515"/>
    <lineage>
        <taxon>Eukaryota</taxon>
        <taxon>Sar</taxon>
        <taxon>Alveolata</taxon>
        <taxon>Apicomplexa</taxon>
        <taxon>Aconoidasida</taxon>
        <taxon>Haemosporida</taxon>
        <taxon>Plasmodiidae</taxon>
        <taxon>Plasmodium</taxon>
        <taxon>Plasmodium (Plasmodium)</taxon>
    </lineage>
</organism>
<evidence type="ECO:0000313" key="3">
    <source>
        <dbReference type="EMBL" id="KMZ90979.1"/>
    </source>
</evidence>
<feature type="region of interest" description="Disordered" evidence="2">
    <location>
        <begin position="278"/>
        <end position="383"/>
    </location>
</feature>